<dbReference type="PROSITE" id="PS50075">
    <property type="entry name" value="CARRIER"/>
    <property type="match status" value="3"/>
</dbReference>
<gene>
    <name evidence="12" type="ORF">BKCO1_7500021</name>
</gene>
<dbReference type="InterPro" id="IPR001227">
    <property type="entry name" value="Ac_transferase_dom_sf"/>
</dbReference>
<dbReference type="Pfam" id="PF00698">
    <property type="entry name" value="Acyl_transf_1"/>
    <property type="match status" value="1"/>
</dbReference>
<dbReference type="InterPro" id="IPR014031">
    <property type="entry name" value="Ketoacyl_synth_C"/>
</dbReference>
<dbReference type="SUPFAM" id="SSF53474">
    <property type="entry name" value="alpha/beta-Hydrolases"/>
    <property type="match status" value="1"/>
</dbReference>
<evidence type="ECO:0000256" key="6">
    <source>
        <dbReference type="ARBA" id="ARBA00023268"/>
    </source>
</evidence>
<dbReference type="InterPro" id="IPR049551">
    <property type="entry name" value="PKS_DH_C"/>
</dbReference>
<dbReference type="InterPro" id="IPR016035">
    <property type="entry name" value="Acyl_Trfase/lysoPLipase"/>
</dbReference>
<dbReference type="GO" id="GO:0032259">
    <property type="term" value="P:methylation"/>
    <property type="evidence" value="ECO:0007669"/>
    <property type="project" value="UniProtKB-KW"/>
</dbReference>
<dbReference type="Pfam" id="PF14765">
    <property type="entry name" value="PS-DH"/>
    <property type="match status" value="1"/>
</dbReference>
<evidence type="ECO:0000256" key="3">
    <source>
        <dbReference type="ARBA" id="ARBA00022553"/>
    </source>
</evidence>
<dbReference type="STRING" id="236234.A0A1J9QME4"/>
<dbReference type="InterPro" id="IPR029063">
    <property type="entry name" value="SAM-dependent_MTases_sf"/>
</dbReference>
<keyword evidence="2" id="KW-0596">Phosphopantetheine</keyword>
<dbReference type="Pfam" id="PF16073">
    <property type="entry name" value="SAT"/>
    <property type="match status" value="1"/>
</dbReference>
<dbReference type="InterPro" id="IPR020806">
    <property type="entry name" value="PKS_PP-bd"/>
</dbReference>
<dbReference type="SUPFAM" id="SSF52151">
    <property type="entry name" value="FabD/lysophospholipase-like"/>
    <property type="match status" value="2"/>
</dbReference>
<evidence type="ECO:0000256" key="7">
    <source>
        <dbReference type="PROSITE-ProRule" id="PRU01363"/>
    </source>
</evidence>
<dbReference type="PANTHER" id="PTHR43775">
    <property type="entry name" value="FATTY ACID SYNTHASE"/>
    <property type="match status" value="1"/>
</dbReference>
<dbReference type="GeneID" id="31019197"/>
<name>A0A1J9QME4_9PEZI</name>
<dbReference type="SUPFAM" id="SSF47336">
    <property type="entry name" value="ACP-like"/>
    <property type="match status" value="3"/>
</dbReference>
<dbReference type="SUPFAM" id="SSF53901">
    <property type="entry name" value="Thiolase-like"/>
    <property type="match status" value="1"/>
</dbReference>
<dbReference type="InterPro" id="IPR020807">
    <property type="entry name" value="PKS_DH"/>
</dbReference>
<feature type="region of interest" description="C-terminal hotdog fold" evidence="7">
    <location>
        <begin position="1435"/>
        <end position="1588"/>
    </location>
</feature>
<evidence type="ECO:0000259" key="9">
    <source>
        <dbReference type="PROSITE" id="PS50075"/>
    </source>
</evidence>
<dbReference type="Pfam" id="PF18558">
    <property type="entry name" value="HTH_51"/>
    <property type="match status" value="1"/>
</dbReference>
<dbReference type="InterPro" id="IPR013094">
    <property type="entry name" value="AB_hydrolase_3"/>
</dbReference>
<dbReference type="InterPro" id="IPR014030">
    <property type="entry name" value="Ketoacyl_synth_N"/>
</dbReference>
<feature type="active site" description="Proton acceptor; for dehydratase activity" evidence="7">
    <location>
        <position position="1317"/>
    </location>
</feature>
<dbReference type="InterPro" id="IPR020841">
    <property type="entry name" value="PKS_Beta-ketoAc_synthase_dom"/>
</dbReference>
<dbReference type="Gene3D" id="1.10.1200.10">
    <property type="entry name" value="ACP-like"/>
    <property type="match status" value="3"/>
</dbReference>
<keyword evidence="13" id="KW-1185">Reference proteome</keyword>
<dbReference type="PROSITE" id="PS00606">
    <property type="entry name" value="KS3_1"/>
    <property type="match status" value="1"/>
</dbReference>
<dbReference type="GO" id="GO:0031177">
    <property type="term" value="F:phosphopantetheine binding"/>
    <property type="evidence" value="ECO:0007669"/>
    <property type="project" value="InterPro"/>
</dbReference>
<dbReference type="InterPro" id="IPR014043">
    <property type="entry name" value="Acyl_transferase_dom"/>
</dbReference>
<dbReference type="Gene3D" id="3.10.129.110">
    <property type="entry name" value="Polyketide synthase dehydratase"/>
    <property type="match status" value="1"/>
</dbReference>
<dbReference type="Gene3D" id="3.40.50.150">
    <property type="entry name" value="Vaccinia Virus protein VP39"/>
    <property type="match status" value="1"/>
</dbReference>
<feature type="domain" description="PKS/mFAS DH" evidence="11">
    <location>
        <begin position="1286"/>
        <end position="1588"/>
    </location>
</feature>
<organism evidence="12 13">
    <name type="scientific">Diplodia corticola</name>
    <dbReference type="NCBI Taxonomy" id="236234"/>
    <lineage>
        <taxon>Eukaryota</taxon>
        <taxon>Fungi</taxon>
        <taxon>Dikarya</taxon>
        <taxon>Ascomycota</taxon>
        <taxon>Pezizomycotina</taxon>
        <taxon>Dothideomycetes</taxon>
        <taxon>Dothideomycetes incertae sedis</taxon>
        <taxon>Botryosphaeriales</taxon>
        <taxon>Botryosphaeriaceae</taxon>
        <taxon>Diplodia</taxon>
    </lineage>
</organism>
<dbReference type="Pfam" id="PF00109">
    <property type="entry name" value="ketoacyl-synt"/>
    <property type="match status" value="1"/>
</dbReference>
<dbReference type="GO" id="GO:0008236">
    <property type="term" value="F:serine-type peptidase activity"/>
    <property type="evidence" value="ECO:0007669"/>
    <property type="project" value="InterPro"/>
</dbReference>
<dbReference type="Gene3D" id="3.40.50.1820">
    <property type="entry name" value="alpha/beta hydrolase"/>
    <property type="match status" value="1"/>
</dbReference>
<dbReference type="GO" id="GO:0004315">
    <property type="term" value="F:3-oxoacyl-[acyl-carrier-protein] synthase activity"/>
    <property type="evidence" value="ECO:0007669"/>
    <property type="project" value="InterPro"/>
</dbReference>
<dbReference type="InterPro" id="IPR041068">
    <property type="entry name" value="HTH_51"/>
</dbReference>
<dbReference type="Pfam" id="PF08242">
    <property type="entry name" value="Methyltransf_12"/>
    <property type="match status" value="1"/>
</dbReference>
<proteinExistence type="predicted"/>
<reference evidence="12 13" key="1">
    <citation type="submission" date="2016-10" db="EMBL/GenBank/DDBJ databases">
        <title>Proteomics and genomics reveal pathogen-plant mechanisms compatible with a hemibiotrophic lifestyle of Diplodia corticola.</title>
        <authorList>
            <person name="Fernandes I."/>
            <person name="De Jonge R."/>
            <person name="Van De Peer Y."/>
            <person name="Devreese B."/>
            <person name="Alves A."/>
            <person name="Esteves A.C."/>
        </authorList>
    </citation>
    <scope>NUCLEOTIDE SEQUENCE [LARGE SCALE GENOMIC DNA]</scope>
    <source>
        <strain evidence="12 13">CBS 112549</strain>
    </source>
</reference>
<dbReference type="PROSITE" id="PS52019">
    <property type="entry name" value="PKS_MFAS_DH"/>
    <property type="match status" value="1"/>
</dbReference>
<dbReference type="InterPro" id="IPR049900">
    <property type="entry name" value="PKS_mFAS_DH"/>
</dbReference>
<sequence length="2707" mass="288943">MAPSKFRQKSSVAIFCPQSKAPTKEYLDQLQKFLTEHEQLRRLGEDVKRLRETWDIMAARRADIAGLAQGPRYLQALHDWVETGASAPVANAMSGILSLPLLVVIQTCQYFQYLRLAGLTHAEFLDGLKVGGAQGYCGGLLPAIAVACAKDEDEVVDMAAVAMRIALAVGAYGELGDDENLPGPTTIVVRLRHEGQGEDIVRGFPGAYVSAVTDPKTISIVGPVPTLEKVSAHARERGLLVQGMHLRGKVHNPENAELAKELCELCDEFESLTLPACSQLQAPVYSNITGRLLRDCSLTHEAVRTILASRCEWWTLLNELAQALKATGVQAHTFAMFGIGDCVPLTPFHQAALKISKIDVHRTIREAELKDYKLPEDAIAIVGAACRLPGASSLEELWELMAAGTSKAEEIRPDRIPLHASFRASQDHKFTSKRTFFGNFVDDVDGFDHAFFRTNPKEAAYMDPQQRILLELAYQAMDSSGYLRTHKRAAGDDVGCFIGASFNEYLDNTSAHAPTAYTSTGTIRAFLCGRISYYFGWSGPAEVIDTACSASLVAIHRACRAIAGGECSMALAGGVNVMSGVNNFMDLGKAGFLSPTGQCKPFDVGADGYCRADGAGLVVLKSLRHALADGDDVLGVIPGVATNQGGLSPSITVPHSAAQVTLYRRILKQAGMKAEHVSYVECHGTGTQAGDPLEMASVRDVFCQPGDRQSVSLHIGSLKGNIGHCETAAGVASLLKVLAMLQQRRIPPLASFRTLNPKIPALAPDKLAVAKQVERWDAPVRAACVNSYGAAGSNAALLCVELPRTATETTTQVWPVVISAASTQSLELYCDALDRHLAKHPDLSLGDVAFTLAERRQRHRYRLSATAGDLPGLRAILKSPGATSNVVDVAAAKDTPRPVVLAFGGQSKQTIGLSRTLYDSSPRLRAYIEKCDGLLVAMGYPSVLPSLFATEPLEDVVVLQTGTFAVQYATARCWQDAGIRVDAVIGHSFGELTALAVSGALSLQSGLKVVAARAALMATSWGDERGTMLAVHAGREVVQELVDAVGDKELEVACYNAPASQVVVGSAVAVSRAEELLATDPHFAGVRSQRVDVTHGFHSRFTEPLLPELVALADTLAFTEPRIPLEMCLPDGAEQRPAPHRIAQHTREPVYFVDAVRRVEARLGSRCVWLEAGTDAPIVSMVKRAVARPDDHVFLSMRFAGAKDPANVLPDVTRTLWQEGLDVSFWPWLGGPSESGVSQVWLPPYEFVRSSAWVKNVDRAVEALELAQAKAAEAPPAVAAAVVVEKPLLVTPRGQPGSMDFTVNVGSTRFRDIVSGHAVRGRPLCPASMYMECAVMALQQHLGPRFEGALCFEDLTFEQPLGVDTSRDVTVVLQEGKDEAGAWSFQLRSVAKSDPRQRVSTHGRGKVRLGKQPKLHGYQHLVSERVADVAKAPDAETLLSKRAYGLFSQVVTYAPLLRGIQSITMHGSRAIARIQVPTPHVAPDESSAIGPCDTVSLDTFIQVVGLLINSSDACIPNHVFVATGVESATLSKACDFLRGESAWTVYATFRSTGDTTATGDVFVLTAAGEVAATIMDVKFTRLPITTLEKLLDTANSTSTGPTAAKKAVPPSITRSTAPPPPVPSAQAVPQLEANNSSSPSSSSSDDGEDLIATPPGELDDSSLRKIVAAYTGAAADAIAADSTMADLGVDSLAAVEFAEDLSQQFGKDIAAPDLLGCDLGALSRLCLSLAPKPKTKARGARQLALPQPPPVVEVFASTTAVQSGGAGGGGPGRDRLLKIVGDACGAPIADIADTETLRDLGVDSLAAVELKGEIEEAFAVEVDENAVHLDSTIAEIVGYLGIGTASVAAPPSFQAAPAVQAAVQVSVAPAPAPVGDNTVRQRVLQIISDACGAAVSSMRDDETLRDLGVDSLAAVELKGELEDAFDADLDDSLLDLSIAETIASCGGVGAASATVSASVPSSSSVSTSTTSISVPYESVAVAAVPADLGSPFDALVASENTYPAKAAKCGFEAFDAAVAPAQDALMLAYMVEALAELGVDLKSMEKGQMLPAVRYKSKRAYDRLMQRVWIILEKHGLVETKDEMQRVRGGAECPKSGSAELLARLQKDFPAYRCDFRLMNVTGSQLAQCLVGKQDPVGLLFKTQQSQAILEDFYLNSPMLATATEMLVDTVVNAVSASKATNTVRILEVGAGFGGTTRKLVQTLAKLGRPVSYTFTDISPTLVSRALKAFANQYPWLHFQTWNMEHAPPPALAAAGPFDIVIGTNCVHATADRSATLGRLKQLLHPSSGFVVLSEVTDVVDWYDIVYGLLDSWWLDQSGAYALQPPEAWVRCFKRAGFPSVTYSQGPTAELNTQRLLIGSMLMDAAVPQRALPRPECETVTYKRVEDVEIHADVFWPPHPPASAMGVALMIHGGGHMTLSRKAVRPHQTAFLLANGVLPISIDYRLCPEVDLVNGPITDTLDAYKWVKAALPRLALRRGVLVDADRVVVVGWSSGGHLAMTTAWTAGDAGVAPPSAVLAFYAPTDFESGDLDRRRAEEYPERSLRMRDIVAALPTRPITGYDGDGSTDTTGLGWVRPGDPRSELVLSLFKEGNGLPLMLNGLPSGDEEAWTRWPDADRIAAISPLAQVRRGRYGVPTFVIHGTRDEIVPYASAGAFVDALRRAGVEGHLLTVRGARHIHDVSLRPGSERWEETVAPGYEFLLGHLGA</sequence>
<dbReference type="SMART" id="SM00825">
    <property type="entry name" value="PKS_KS"/>
    <property type="match status" value="1"/>
</dbReference>
<dbReference type="GO" id="GO:0008168">
    <property type="term" value="F:methyltransferase activity"/>
    <property type="evidence" value="ECO:0007669"/>
    <property type="project" value="UniProtKB-KW"/>
</dbReference>
<dbReference type="InterPro" id="IPR036736">
    <property type="entry name" value="ACP-like_sf"/>
</dbReference>
<dbReference type="SUPFAM" id="SSF55048">
    <property type="entry name" value="Probable ACP-binding domain of malonyl-CoA ACP transacylase"/>
    <property type="match status" value="1"/>
</dbReference>
<dbReference type="RefSeq" id="XP_020125916.1">
    <property type="nucleotide sequence ID" value="XM_020278935.1"/>
</dbReference>
<evidence type="ECO:0000256" key="2">
    <source>
        <dbReference type="ARBA" id="ARBA00022450"/>
    </source>
</evidence>
<dbReference type="SMART" id="SM00826">
    <property type="entry name" value="PKS_DH"/>
    <property type="match status" value="1"/>
</dbReference>
<feature type="domain" description="Carrier" evidence="9">
    <location>
        <begin position="1877"/>
        <end position="1952"/>
    </location>
</feature>
<protein>
    <submittedName>
        <fullName evidence="12">Polyketide synthase</fullName>
    </submittedName>
</protein>
<dbReference type="Pfam" id="PF21089">
    <property type="entry name" value="PKS_DH_N"/>
    <property type="match status" value="1"/>
</dbReference>
<dbReference type="Gene3D" id="3.40.47.10">
    <property type="match status" value="1"/>
</dbReference>
<evidence type="ECO:0000313" key="12">
    <source>
        <dbReference type="EMBL" id="OJD29656.1"/>
    </source>
</evidence>
<evidence type="ECO:0000259" key="10">
    <source>
        <dbReference type="PROSITE" id="PS52004"/>
    </source>
</evidence>
<dbReference type="Pfam" id="PF02801">
    <property type="entry name" value="Ketoacyl-synt_C"/>
    <property type="match status" value="1"/>
</dbReference>
<dbReference type="SMART" id="SM00827">
    <property type="entry name" value="PKS_AT"/>
    <property type="match status" value="1"/>
</dbReference>
<evidence type="ECO:0000256" key="5">
    <source>
        <dbReference type="ARBA" id="ARBA00022679"/>
    </source>
</evidence>
<dbReference type="InterPro" id="IPR050091">
    <property type="entry name" value="PKS_NRPS_Biosynth_Enz"/>
</dbReference>
<comment type="pathway">
    <text evidence="1">Secondary metabolite biosynthesis; terpenoid biosynthesis.</text>
</comment>
<comment type="caution">
    <text evidence="12">The sequence shown here is derived from an EMBL/GenBank/DDBJ whole genome shotgun (WGS) entry which is preliminary data.</text>
</comment>
<dbReference type="SMART" id="SM00823">
    <property type="entry name" value="PKS_PP"/>
    <property type="match status" value="3"/>
</dbReference>
<dbReference type="InterPro" id="IPR013217">
    <property type="entry name" value="Methyltransf_12"/>
</dbReference>
<feature type="compositionally biased region" description="Low complexity" evidence="8">
    <location>
        <begin position="1624"/>
        <end position="1644"/>
    </location>
</feature>
<dbReference type="Gene3D" id="3.30.70.3290">
    <property type="match status" value="1"/>
</dbReference>
<feature type="region of interest" description="Disordered" evidence="8">
    <location>
        <begin position="1595"/>
        <end position="1658"/>
    </location>
</feature>
<feature type="domain" description="Carrier" evidence="9">
    <location>
        <begin position="1657"/>
        <end position="1733"/>
    </location>
</feature>
<feature type="active site" description="Proton donor; for dehydratase activity" evidence="7">
    <location>
        <position position="1498"/>
    </location>
</feature>
<keyword evidence="6" id="KW-0511">Multifunctional enzyme</keyword>
<dbReference type="PROSITE" id="PS52004">
    <property type="entry name" value="KS3_2"/>
    <property type="match status" value="1"/>
</dbReference>
<dbReference type="GO" id="GO:0004312">
    <property type="term" value="F:fatty acid synthase activity"/>
    <property type="evidence" value="ECO:0007669"/>
    <property type="project" value="TreeGrafter"/>
</dbReference>
<keyword evidence="3" id="KW-0597">Phosphoprotein</keyword>
<dbReference type="InterPro" id="IPR009081">
    <property type="entry name" value="PP-bd_ACP"/>
</dbReference>
<dbReference type="InterPro" id="IPR018201">
    <property type="entry name" value="Ketoacyl_synth_AS"/>
</dbReference>
<dbReference type="Pfam" id="PF22621">
    <property type="entry name" value="CurL-like_PKS_C"/>
    <property type="match status" value="1"/>
</dbReference>
<dbReference type="InterPro" id="IPR016036">
    <property type="entry name" value="Malonyl_transacylase_ACP-bd"/>
</dbReference>
<dbReference type="Pfam" id="PF00550">
    <property type="entry name" value="PP-binding"/>
    <property type="match status" value="3"/>
</dbReference>
<keyword evidence="4" id="KW-0489">Methyltransferase</keyword>
<evidence type="ECO:0000259" key="11">
    <source>
        <dbReference type="PROSITE" id="PS52019"/>
    </source>
</evidence>
<feature type="domain" description="Ketosynthase family 3 (KS3)" evidence="10">
    <location>
        <begin position="376"/>
        <end position="801"/>
    </location>
</feature>
<evidence type="ECO:0000313" key="13">
    <source>
        <dbReference type="Proteomes" id="UP000183809"/>
    </source>
</evidence>
<dbReference type="Gene3D" id="3.40.366.10">
    <property type="entry name" value="Malonyl-Coenzyme A Acyl Carrier Protein, domain 2"/>
    <property type="match status" value="2"/>
</dbReference>
<feature type="region of interest" description="N-terminal hotdog fold" evidence="7">
    <location>
        <begin position="1286"/>
        <end position="1414"/>
    </location>
</feature>
<dbReference type="EMBL" id="MNUE01000075">
    <property type="protein sequence ID" value="OJD29656.1"/>
    <property type="molecule type" value="Genomic_DNA"/>
</dbReference>
<feature type="domain" description="Carrier" evidence="9">
    <location>
        <begin position="1770"/>
        <end position="1844"/>
    </location>
</feature>
<accession>A0A1J9QME4</accession>
<dbReference type="OrthoDB" id="429813at2759"/>
<evidence type="ECO:0000256" key="1">
    <source>
        <dbReference type="ARBA" id="ARBA00004721"/>
    </source>
</evidence>
<dbReference type="GO" id="GO:0006508">
    <property type="term" value="P:proteolysis"/>
    <property type="evidence" value="ECO:0007669"/>
    <property type="project" value="InterPro"/>
</dbReference>
<dbReference type="InterPro" id="IPR042104">
    <property type="entry name" value="PKS_dehydratase_sf"/>
</dbReference>
<dbReference type="PANTHER" id="PTHR43775:SF21">
    <property type="entry name" value="NON-REDUCING POLYKETIDE SYNTHASE AUSA-RELATED"/>
    <property type="match status" value="1"/>
</dbReference>
<dbReference type="Proteomes" id="UP000183809">
    <property type="component" value="Unassembled WGS sequence"/>
</dbReference>
<dbReference type="Pfam" id="PF07859">
    <property type="entry name" value="Abhydrolase_3"/>
    <property type="match status" value="1"/>
</dbReference>
<dbReference type="InterPro" id="IPR016039">
    <property type="entry name" value="Thiolase-like"/>
</dbReference>
<keyword evidence="5" id="KW-0808">Transferase</keyword>
<dbReference type="GO" id="GO:0044550">
    <property type="term" value="P:secondary metabolite biosynthetic process"/>
    <property type="evidence" value="ECO:0007669"/>
    <property type="project" value="TreeGrafter"/>
</dbReference>
<dbReference type="InterPro" id="IPR049552">
    <property type="entry name" value="PKS_DH_N"/>
</dbReference>
<dbReference type="Pfam" id="PF00326">
    <property type="entry name" value="Peptidase_S9"/>
    <property type="match status" value="1"/>
</dbReference>
<dbReference type="InterPro" id="IPR032088">
    <property type="entry name" value="SAT"/>
</dbReference>
<dbReference type="SUPFAM" id="SSF53335">
    <property type="entry name" value="S-adenosyl-L-methionine-dependent methyltransferases"/>
    <property type="match status" value="1"/>
</dbReference>
<dbReference type="InterPro" id="IPR029058">
    <property type="entry name" value="AB_hydrolase_fold"/>
</dbReference>
<evidence type="ECO:0000256" key="4">
    <source>
        <dbReference type="ARBA" id="ARBA00022603"/>
    </source>
</evidence>
<dbReference type="CDD" id="cd00833">
    <property type="entry name" value="PKS"/>
    <property type="match status" value="1"/>
</dbReference>
<evidence type="ECO:0000256" key="8">
    <source>
        <dbReference type="SAM" id="MobiDB-lite"/>
    </source>
</evidence>
<dbReference type="InterPro" id="IPR001375">
    <property type="entry name" value="Peptidase_S9_cat"/>
</dbReference>
<dbReference type="GO" id="GO:0006633">
    <property type="term" value="P:fatty acid biosynthetic process"/>
    <property type="evidence" value="ECO:0007669"/>
    <property type="project" value="InterPro"/>
</dbReference>